<keyword evidence="3" id="KW-0547">Nucleotide-binding</keyword>
<dbReference type="NCBIfam" id="NF007739">
    <property type="entry name" value="PRK10419.1"/>
    <property type="match status" value="2"/>
</dbReference>
<gene>
    <name evidence="6" type="ORF">JL106_05330</name>
</gene>
<keyword evidence="2" id="KW-0813">Transport</keyword>
<dbReference type="InterPro" id="IPR017871">
    <property type="entry name" value="ABC_transporter-like_CS"/>
</dbReference>
<dbReference type="SMART" id="SM00382">
    <property type="entry name" value="AAA"/>
    <property type="match status" value="2"/>
</dbReference>
<dbReference type="PROSITE" id="PS00211">
    <property type="entry name" value="ABC_TRANSPORTER_1"/>
    <property type="match status" value="1"/>
</dbReference>
<dbReference type="SUPFAM" id="SSF52540">
    <property type="entry name" value="P-loop containing nucleoside triphosphate hydrolases"/>
    <property type="match status" value="2"/>
</dbReference>
<dbReference type="InterPro" id="IPR013563">
    <property type="entry name" value="Oligopep_ABC_C"/>
</dbReference>
<organism evidence="6 7">
    <name type="scientific">Nakamurella leprariae</name>
    <dbReference type="NCBI Taxonomy" id="2803911"/>
    <lineage>
        <taxon>Bacteria</taxon>
        <taxon>Bacillati</taxon>
        <taxon>Actinomycetota</taxon>
        <taxon>Actinomycetes</taxon>
        <taxon>Nakamurellales</taxon>
        <taxon>Nakamurellaceae</taxon>
        <taxon>Nakamurella</taxon>
    </lineage>
</organism>
<keyword evidence="4 6" id="KW-0067">ATP-binding</keyword>
<feature type="domain" description="ABC transporter" evidence="5">
    <location>
        <begin position="4"/>
        <end position="252"/>
    </location>
</feature>
<dbReference type="Pfam" id="PF08352">
    <property type="entry name" value="oligo_HPY"/>
    <property type="match status" value="2"/>
</dbReference>
<sequence length="552" mass="59344">MLHVQSLHIDYASGGRLHPAVRGVDFTVGAGEVVAVVGESGSGKSTTAHAVLGLLPPEGLITAGAIRFRGQDIARLSERRFRSLRGAEISLVPQDPTVSLNPVTRIGDQIAEGLRIHEKLPRRAARLAAADLLDAVGIDRPLVRSQQYPHELSGGMRQRVLIAIALACDPALIVADEPTSGLDVTVQRTVLDKLQQLTHDRGTSVLLITHDLGVAVDRADRIVVMQAGEVVETGPATEVTRQPRHEYTQRLVAAAPSLHSDRLTATAGIVATASASPPGARPADPIERRADEFVRVTDVRRQFRVVLPDSGRVDLVAVDGVSFSIARGSTFALVGESGSGKSTTARLVGGLDSPTSGSITIDGADLEQLSRGARRALRSRVQFVHQNPYASLDPRFSLYDIIEEPLRAFGVGSGRDRQARVTELLEHIALPASYLRRRPGELSGGQRQRTAIARALVLRPELVILDEPVSALDVSVQAQILQLLTDLQVELGLTYLFISHDLAVVRQISDRVGVMQQGRLVEQATTAELFAAPADDYTRRLLDAIPGSRARG</sequence>
<keyword evidence="7" id="KW-1185">Reference proteome</keyword>
<dbReference type="GO" id="GO:0005524">
    <property type="term" value="F:ATP binding"/>
    <property type="evidence" value="ECO:0007669"/>
    <property type="project" value="UniProtKB-KW"/>
</dbReference>
<protein>
    <submittedName>
        <fullName evidence="6">ABC transporter ATP-binding protein</fullName>
    </submittedName>
</protein>
<dbReference type="NCBIfam" id="NF008453">
    <property type="entry name" value="PRK11308.1"/>
    <property type="match status" value="2"/>
</dbReference>
<dbReference type="InterPro" id="IPR050319">
    <property type="entry name" value="ABC_transp_ATP-bind"/>
</dbReference>
<dbReference type="GO" id="GO:0055085">
    <property type="term" value="P:transmembrane transport"/>
    <property type="evidence" value="ECO:0007669"/>
    <property type="project" value="UniProtKB-ARBA"/>
</dbReference>
<comment type="caution">
    <text evidence="6">The sequence shown here is derived from an EMBL/GenBank/DDBJ whole genome shotgun (WGS) entry which is preliminary data.</text>
</comment>
<dbReference type="InterPro" id="IPR003593">
    <property type="entry name" value="AAA+_ATPase"/>
</dbReference>
<dbReference type="GO" id="GO:0016887">
    <property type="term" value="F:ATP hydrolysis activity"/>
    <property type="evidence" value="ECO:0007669"/>
    <property type="project" value="InterPro"/>
</dbReference>
<dbReference type="InterPro" id="IPR027417">
    <property type="entry name" value="P-loop_NTPase"/>
</dbReference>
<dbReference type="PANTHER" id="PTHR43776">
    <property type="entry name" value="TRANSPORT ATP-BINDING PROTEIN"/>
    <property type="match status" value="1"/>
</dbReference>
<dbReference type="PANTHER" id="PTHR43776:SF7">
    <property type="entry name" value="D,D-DIPEPTIDE TRANSPORT ATP-BINDING PROTEIN DDPF-RELATED"/>
    <property type="match status" value="1"/>
</dbReference>
<dbReference type="PROSITE" id="PS50893">
    <property type="entry name" value="ABC_TRANSPORTER_2"/>
    <property type="match status" value="2"/>
</dbReference>
<dbReference type="FunFam" id="3.40.50.300:FF:000016">
    <property type="entry name" value="Oligopeptide ABC transporter ATP-binding component"/>
    <property type="match status" value="1"/>
</dbReference>
<reference evidence="6" key="1">
    <citation type="submission" date="2021-01" db="EMBL/GenBank/DDBJ databases">
        <title>YIM 132084 draft genome.</title>
        <authorList>
            <person name="An D."/>
        </authorList>
    </citation>
    <scope>NUCLEOTIDE SEQUENCE</scope>
    <source>
        <strain evidence="6">YIM 132084</strain>
    </source>
</reference>
<proteinExistence type="inferred from homology"/>
<evidence type="ECO:0000313" key="6">
    <source>
        <dbReference type="EMBL" id="MBM9466703.1"/>
    </source>
</evidence>
<accession>A0A939BVN5</accession>
<dbReference type="AlphaFoldDB" id="A0A939BVN5"/>
<dbReference type="Gene3D" id="3.40.50.300">
    <property type="entry name" value="P-loop containing nucleotide triphosphate hydrolases"/>
    <property type="match status" value="2"/>
</dbReference>
<evidence type="ECO:0000256" key="2">
    <source>
        <dbReference type="ARBA" id="ARBA00022448"/>
    </source>
</evidence>
<evidence type="ECO:0000313" key="7">
    <source>
        <dbReference type="Proteomes" id="UP000663792"/>
    </source>
</evidence>
<dbReference type="GO" id="GO:0015833">
    <property type="term" value="P:peptide transport"/>
    <property type="evidence" value="ECO:0007669"/>
    <property type="project" value="InterPro"/>
</dbReference>
<dbReference type="EMBL" id="JAERWK010000007">
    <property type="protein sequence ID" value="MBM9466703.1"/>
    <property type="molecule type" value="Genomic_DNA"/>
</dbReference>
<evidence type="ECO:0000256" key="3">
    <source>
        <dbReference type="ARBA" id="ARBA00022741"/>
    </source>
</evidence>
<evidence type="ECO:0000259" key="5">
    <source>
        <dbReference type="PROSITE" id="PS50893"/>
    </source>
</evidence>
<comment type="similarity">
    <text evidence="1">Belongs to the ABC transporter superfamily.</text>
</comment>
<dbReference type="Proteomes" id="UP000663792">
    <property type="component" value="Unassembled WGS sequence"/>
</dbReference>
<dbReference type="Pfam" id="PF00005">
    <property type="entry name" value="ABC_tran"/>
    <property type="match status" value="2"/>
</dbReference>
<evidence type="ECO:0000256" key="1">
    <source>
        <dbReference type="ARBA" id="ARBA00005417"/>
    </source>
</evidence>
<feature type="domain" description="ABC transporter" evidence="5">
    <location>
        <begin position="294"/>
        <end position="542"/>
    </location>
</feature>
<dbReference type="CDD" id="cd03257">
    <property type="entry name" value="ABC_NikE_OppD_transporters"/>
    <property type="match status" value="2"/>
</dbReference>
<evidence type="ECO:0000256" key="4">
    <source>
        <dbReference type="ARBA" id="ARBA00022840"/>
    </source>
</evidence>
<dbReference type="InterPro" id="IPR003439">
    <property type="entry name" value="ABC_transporter-like_ATP-bd"/>
</dbReference>
<name>A0A939BVN5_9ACTN</name>